<evidence type="ECO:0000259" key="6">
    <source>
        <dbReference type="PROSITE" id="PS50002"/>
    </source>
</evidence>
<dbReference type="EMBL" id="UFQT01002377">
    <property type="protein sequence ID" value="SSX33331.1"/>
    <property type="molecule type" value="Genomic_DNA"/>
</dbReference>
<feature type="compositionally biased region" description="Polar residues" evidence="5">
    <location>
        <begin position="1054"/>
        <end position="1076"/>
    </location>
</feature>
<sequence length="1246" mass="137393">MSAVDPFVITAKERVKYQDQFNSLNPVNGIVTGGQAKGFLLQSQLPPLVLGQIWALADTDADGKMNVNEFSIACKLINLKLRGFEVPKVLPPTLLASLAAVGGTPTRTPVTGMSPSGSIAALHTAGPPPVPPQPAILQQQYAAVPSLANQVPQRPAIPPQPVIPSQPLIQAGQPIAAIHSAGPPPVPPQPAILQQQLQQATAIPQMMTQPQQQQQPLVMPGLIQQPPAIIPMQQPQQPTYGIPQQIPNLISNVPASVPLTGIAPVQTAVPPQLTHQDSQSLLSGLNSNQTILGQIPTQPIIPQQQPVPTSVVPAVSQVIPTPNVVPTSAPVVPISVPPPPTPPSGTQSRSMSISERAPSIESPGSVGAQQPEWAIKGPAKLKYTQLFNTTDRTRSGYLTGAQARGILMQSKLPQMTLAQIWALSDIDSDGRLGCEEFILAMYLCDLALQGEKIPTTLPPELVPPLFRKVTSRHGSIVGSRHGSVSSQGAAAVVSDIDAMGLPNSTSFEDKRKENFDKGQAELDRRRKLIEDAQRKELEERQRKEREEAEKREKARIEAELKAQQERERELQRLREIEEEKEEQRKRELEKKEAARREAEKQRQQEWENQKLSEMELQREKEQEKVLKLKAQNQSLTIELGSLNDKVKDVTQKICDTRAGVTKVKAFIDGMRTTRDTQMTEMTQLKARIKEQNQRLIQLSQEKAKLDAKTKTNQAADAANQEQIQAAFSNKQIVIKQLKDKLEDIREQINTKQSDIDSNKEQLTELKKELSELISACDVLYNEYDRERIQILELKHNRKNESITSAWDTSSSAWGTSTTVEPSAISSTATTTAAAAAVPSSIEAPQDYAKYRAIYEFEARNSDEISFQPGDIVMVPYVQNAEPGWLAGEINGHTGWFPETYVEKVLDDEDNANTYDQVEPTYNDNNTVAYTEPVTTDTEVADATTAYNGDVEYYVAVYSYQSTEPGDLMFNEGETVLVTSKNGDWWTGTCGDRSGIFPSNYVQKLETNGGTEVTNDYNVSSVVSGVSDINNQPSETTQSLQQQQLEAVAKELQNQTDLDSEVSEINTQTQVSETSSEYVRPQSRSTSSASQRSGRLKGEVAQAIASYEKTSPEQLSFSKGQLIMVRKKTDSGWWEGELQAKGRRRQVGWFPATYVKIMQSGRMSGRTTPVSSGKIEYSEVIIDKVIALYPYKAINDDELSFEKDDIISVLGKDEPEWWRGELNGIVGLFPSNYVGPFASGKKNSLRN</sequence>
<feature type="domain" description="SH3" evidence="6">
    <location>
        <begin position="845"/>
        <end position="906"/>
    </location>
</feature>
<dbReference type="PANTHER" id="PTHR11216">
    <property type="entry name" value="EH DOMAIN"/>
    <property type="match status" value="1"/>
</dbReference>
<feature type="domain" description="EF-hand" evidence="8">
    <location>
        <begin position="45"/>
        <end position="80"/>
    </location>
</feature>
<dbReference type="GO" id="GO:0042734">
    <property type="term" value="C:presynaptic membrane"/>
    <property type="evidence" value="ECO:0007669"/>
    <property type="project" value="TreeGrafter"/>
</dbReference>
<dbReference type="InterPro" id="IPR001452">
    <property type="entry name" value="SH3_domain"/>
</dbReference>
<dbReference type="Pfam" id="PF14604">
    <property type="entry name" value="SH3_9"/>
    <property type="match status" value="2"/>
</dbReference>
<feature type="domain" description="EH" evidence="7">
    <location>
        <begin position="13"/>
        <end position="95"/>
    </location>
</feature>
<dbReference type="SMART" id="SM00326">
    <property type="entry name" value="SH3"/>
    <property type="match status" value="4"/>
</dbReference>
<evidence type="ECO:0000313" key="9">
    <source>
        <dbReference type="EMBL" id="SSX13912.1"/>
    </source>
</evidence>
<dbReference type="InterPro" id="IPR011992">
    <property type="entry name" value="EF-hand-dom_pair"/>
</dbReference>
<dbReference type="CDD" id="cd11839">
    <property type="entry name" value="SH3_Intersectin_4"/>
    <property type="match status" value="1"/>
</dbReference>
<dbReference type="PRINTS" id="PR00452">
    <property type="entry name" value="SH3DOMAIN"/>
</dbReference>
<proteinExistence type="predicted"/>
<feature type="domain" description="EF-hand" evidence="8">
    <location>
        <begin position="412"/>
        <end position="447"/>
    </location>
</feature>
<feature type="domain" description="SH3" evidence="6">
    <location>
        <begin position="1095"/>
        <end position="1159"/>
    </location>
</feature>
<dbReference type="CDD" id="cd11836">
    <property type="entry name" value="SH3_Intersectin_1"/>
    <property type="match status" value="1"/>
</dbReference>
<evidence type="ECO:0000256" key="5">
    <source>
        <dbReference type="SAM" id="MobiDB-lite"/>
    </source>
</evidence>
<feature type="region of interest" description="Disordered" evidence="5">
    <location>
        <begin position="1054"/>
        <end position="1094"/>
    </location>
</feature>
<gene>
    <name evidence="9" type="primary">CSON006291</name>
</gene>
<accession>A0A336LJL5</accession>
<keyword evidence="4" id="KW-0175">Coiled coil</keyword>
<dbReference type="Gene3D" id="2.30.30.40">
    <property type="entry name" value="SH3 Domains"/>
    <property type="match status" value="4"/>
</dbReference>
<dbReference type="FunFam" id="2.30.30.40:FF:000072">
    <property type="entry name" value="Unconventional Myosin IB"/>
    <property type="match status" value="1"/>
</dbReference>
<feature type="domain" description="SH3" evidence="6">
    <location>
        <begin position="1179"/>
        <end position="1238"/>
    </location>
</feature>
<dbReference type="PROSITE" id="PS50002">
    <property type="entry name" value="SH3"/>
    <property type="match status" value="4"/>
</dbReference>
<dbReference type="GO" id="GO:0097708">
    <property type="term" value="C:intracellular vesicle"/>
    <property type="evidence" value="ECO:0007669"/>
    <property type="project" value="TreeGrafter"/>
</dbReference>
<name>A0A336LJL5_CULSO</name>
<dbReference type="InterPro" id="IPR036028">
    <property type="entry name" value="SH3-like_dom_sf"/>
</dbReference>
<dbReference type="SMART" id="SM00054">
    <property type="entry name" value="EFh"/>
    <property type="match status" value="2"/>
</dbReference>
<dbReference type="InterPro" id="IPR018247">
    <property type="entry name" value="EF_Hand_1_Ca_BS"/>
</dbReference>
<dbReference type="OMA" id="XCSDLHL"/>
<evidence type="ECO:0000259" key="7">
    <source>
        <dbReference type="PROSITE" id="PS50031"/>
    </source>
</evidence>
<reference evidence="9" key="1">
    <citation type="submission" date="2018-04" db="EMBL/GenBank/DDBJ databases">
        <authorList>
            <person name="Go L.Y."/>
            <person name="Mitchell J.A."/>
        </authorList>
    </citation>
    <scope>NUCLEOTIDE SEQUENCE</scope>
    <source>
        <tissue evidence="9">Whole organism</tissue>
    </source>
</reference>
<feature type="coiled-coil region" evidence="4">
    <location>
        <begin position="529"/>
        <end position="782"/>
    </location>
</feature>
<dbReference type="CDD" id="cd00052">
    <property type="entry name" value="EH"/>
    <property type="match status" value="2"/>
</dbReference>
<dbReference type="PROSITE" id="PS00018">
    <property type="entry name" value="EF_HAND_1"/>
    <property type="match status" value="2"/>
</dbReference>
<dbReference type="GO" id="GO:0150007">
    <property type="term" value="P:clathrin-dependent synaptic vesicle endocytosis"/>
    <property type="evidence" value="ECO:0007669"/>
    <property type="project" value="TreeGrafter"/>
</dbReference>
<dbReference type="Pfam" id="PF00018">
    <property type="entry name" value="SH3_1"/>
    <property type="match status" value="1"/>
</dbReference>
<reference evidence="10" key="2">
    <citation type="submission" date="2018-07" db="EMBL/GenBank/DDBJ databases">
        <authorList>
            <person name="Quirk P.G."/>
            <person name="Krulwich T.A."/>
        </authorList>
    </citation>
    <scope>NUCLEOTIDE SEQUENCE</scope>
</reference>
<evidence type="ECO:0000256" key="2">
    <source>
        <dbReference type="ARBA" id="ARBA00022837"/>
    </source>
</evidence>
<organism evidence="9">
    <name type="scientific">Culicoides sonorensis</name>
    <name type="common">Biting midge</name>
    <dbReference type="NCBI Taxonomy" id="179676"/>
    <lineage>
        <taxon>Eukaryota</taxon>
        <taxon>Metazoa</taxon>
        <taxon>Ecdysozoa</taxon>
        <taxon>Arthropoda</taxon>
        <taxon>Hexapoda</taxon>
        <taxon>Insecta</taxon>
        <taxon>Pterygota</taxon>
        <taxon>Neoptera</taxon>
        <taxon>Endopterygota</taxon>
        <taxon>Diptera</taxon>
        <taxon>Nematocera</taxon>
        <taxon>Chironomoidea</taxon>
        <taxon>Ceratopogonidae</taxon>
        <taxon>Ceratopogoninae</taxon>
        <taxon>Culicoides</taxon>
        <taxon>Monoculicoides</taxon>
    </lineage>
</organism>
<dbReference type="Pfam" id="PF12763">
    <property type="entry name" value="EH"/>
    <property type="match status" value="2"/>
</dbReference>
<feature type="region of interest" description="Disordered" evidence="5">
    <location>
        <begin position="335"/>
        <end position="370"/>
    </location>
</feature>
<dbReference type="InterPro" id="IPR000261">
    <property type="entry name" value="EH_dom"/>
</dbReference>
<keyword evidence="1 3" id="KW-0728">SH3 domain</keyword>
<feature type="domain" description="EH" evidence="7">
    <location>
        <begin position="379"/>
        <end position="468"/>
    </location>
</feature>
<evidence type="ECO:0000313" key="10">
    <source>
        <dbReference type="EMBL" id="SSX33331.1"/>
    </source>
</evidence>
<dbReference type="Pfam" id="PF07653">
    <property type="entry name" value="SH3_2"/>
    <property type="match status" value="1"/>
</dbReference>
<keyword evidence="2" id="KW-0106">Calcium</keyword>
<dbReference type="GO" id="GO:0005737">
    <property type="term" value="C:cytoplasm"/>
    <property type="evidence" value="ECO:0007669"/>
    <property type="project" value="TreeGrafter"/>
</dbReference>
<dbReference type="GO" id="GO:0060090">
    <property type="term" value="F:molecular adaptor activity"/>
    <property type="evidence" value="ECO:0007669"/>
    <property type="project" value="TreeGrafter"/>
</dbReference>
<evidence type="ECO:0000259" key="8">
    <source>
        <dbReference type="PROSITE" id="PS50222"/>
    </source>
</evidence>
<dbReference type="VEuPathDB" id="VectorBase:CSON006291"/>
<evidence type="ECO:0000256" key="1">
    <source>
        <dbReference type="ARBA" id="ARBA00022443"/>
    </source>
</evidence>
<dbReference type="InterPro" id="IPR002048">
    <property type="entry name" value="EF_hand_dom"/>
</dbReference>
<evidence type="ECO:0000256" key="3">
    <source>
        <dbReference type="PROSITE-ProRule" id="PRU00192"/>
    </source>
</evidence>
<dbReference type="SUPFAM" id="SSF47473">
    <property type="entry name" value="EF-hand"/>
    <property type="match status" value="2"/>
</dbReference>
<protein>
    <submittedName>
        <fullName evidence="9">CSON006291 protein</fullName>
    </submittedName>
</protein>
<dbReference type="Gene3D" id="1.10.238.10">
    <property type="entry name" value="EF-hand"/>
    <property type="match status" value="2"/>
</dbReference>
<dbReference type="SMART" id="SM00027">
    <property type="entry name" value="EH"/>
    <property type="match status" value="2"/>
</dbReference>
<dbReference type="CDD" id="cd11838">
    <property type="entry name" value="SH3_Intersectin_3"/>
    <property type="match status" value="1"/>
</dbReference>
<dbReference type="CDD" id="cd11840">
    <property type="entry name" value="SH3_Intersectin_5"/>
    <property type="match status" value="1"/>
</dbReference>
<dbReference type="SUPFAM" id="SSF50044">
    <property type="entry name" value="SH3-domain"/>
    <property type="match status" value="4"/>
</dbReference>
<dbReference type="Gene3D" id="1.10.287.1490">
    <property type="match status" value="1"/>
</dbReference>
<feature type="domain" description="SH3" evidence="6">
    <location>
        <begin position="948"/>
        <end position="1006"/>
    </location>
</feature>
<dbReference type="PROSITE" id="PS50031">
    <property type="entry name" value="EH"/>
    <property type="match status" value="2"/>
</dbReference>
<feature type="compositionally biased region" description="Low complexity" evidence="5">
    <location>
        <begin position="1079"/>
        <end position="1092"/>
    </location>
</feature>
<dbReference type="PANTHER" id="PTHR11216:SF170">
    <property type="entry name" value="DYNAMIN ASSOCIATED PROTEIN 160, ISOFORM D"/>
    <property type="match status" value="1"/>
</dbReference>
<dbReference type="PROSITE" id="PS50222">
    <property type="entry name" value="EF_HAND_2"/>
    <property type="match status" value="2"/>
</dbReference>
<dbReference type="FunFam" id="1.10.238.10:FF:000055">
    <property type="entry name" value="Intersectin-1 isoform 1"/>
    <property type="match status" value="1"/>
</dbReference>
<dbReference type="GO" id="GO:0005509">
    <property type="term" value="F:calcium ion binding"/>
    <property type="evidence" value="ECO:0007669"/>
    <property type="project" value="InterPro"/>
</dbReference>
<evidence type="ECO:0000256" key="4">
    <source>
        <dbReference type="SAM" id="Coils"/>
    </source>
</evidence>
<dbReference type="EMBL" id="UFQS01002377">
    <property type="protein sequence ID" value="SSX13912.1"/>
    <property type="molecule type" value="Genomic_DNA"/>
</dbReference>
<dbReference type="AlphaFoldDB" id="A0A336LJL5"/>